<name>A0A834X8B6_9FABA</name>
<evidence type="ECO:0000313" key="2">
    <source>
        <dbReference type="Proteomes" id="UP000634136"/>
    </source>
</evidence>
<accession>A0A834X8B6</accession>
<dbReference type="AlphaFoldDB" id="A0A834X8B6"/>
<dbReference type="EMBL" id="JAAIUW010000003">
    <property type="protein sequence ID" value="KAF7839263.1"/>
    <property type="molecule type" value="Genomic_DNA"/>
</dbReference>
<organism evidence="1 2">
    <name type="scientific">Senna tora</name>
    <dbReference type="NCBI Taxonomy" id="362788"/>
    <lineage>
        <taxon>Eukaryota</taxon>
        <taxon>Viridiplantae</taxon>
        <taxon>Streptophyta</taxon>
        <taxon>Embryophyta</taxon>
        <taxon>Tracheophyta</taxon>
        <taxon>Spermatophyta</taxon>
        <taxon>Magnoliopsida</taxon>
        <taxon>eudicotyledons</taxon>
        <taxon>Gunneridae</taxon>
        <taxon>Pentapetalae</taxon>
        <taxon>rosids</taxon>
        <taxon>fabids</taxon>
        <taxon>Fabales</taxon>
        <taxon>Fabaceae</taxon>
        <taxon>Caesalpinioideae</taxon>
        <taxon>Cassia clade</taxon>
        <taxon>Senna</taxon>
    </lineage>
</organism>
<reference evidence="1" key="1">
    <citation type="submission" date="2020-09" db="EMBL/GenBank/DDBJ databases">
        <title>Genome-Enabled Discovery of Anthraquinone Biosynthesis in Senna tora.</title>
        <authorList>
            <person name="Kang S.-H."/>
            <person name="Pandey R.P."/>
            <person name="Lee C.-M."/>
            <person name="Sim J.-S."/>
            <person name="Jeong J.-T."/>
            <person name="Choi B.-S."/>
            <person name="Jung M."/>
            <person name="Ginzburg D."/>
            <person name="Zhao K."/>
            <person name="Won S.Y."/>
            <person name="Oh T.-J."/>
            <person name="Yu Y."/>
            <person name="Kim N.-H."/>
            <person name="Lee O.R."/>
            <person name="Lee T.-H."/>
            <person name="Bashyal P."/>
            <person name="Kim T.-S."/>
            <person name="Lee W.-H."/>
            <person name="Kawkins C."/>
            <person name="Kim C.-K."/>
            <person name="Kim J.S."/>
            <person name="Ahn B.O."/>
            <person name="Rhee S.Y."/>
            <person name="Sohng J.K."/>
        </authorList>
    </citation>
    <scope>NUCLEOTIDE SEQUENCE</scope>
    <source>
        <tissue evidence="1">Leaf</tissue>
    </source>
</reference>
<proteinExistence type="predicted"/>
<sequence length="25" mass="2626">MRNVPVGAGYVAAKTKALVPLIIIM</sequence>
<gene>
    <name evidence="1" type="ORF">G2W53_007745</name>
</gene>
<dbReference type="Proteomes" id="UP000634136">
    <property type="component" value="Unassembled WGS sequence"/>
</dbReference>
<keyword evidence="2" id="KW-1185">Reference proteome</keyword>
<protein>
    <submittedName>
        <fullName evidence="1">Uncharacterized protein</fullName>
    </submittedName>
</protein>
<comment type="caution">
    <text evidence="1">The sequence shown here is derived from an EMBL/GenBank/DDBJ whole genome shotgun (WGS) entry which is preliminary data.</text>
</comment>
<evidence type="ECO:0000313" key="1">
    <source>
        <dbReference type="EMBL" id="KAF7839263.1"/>
    </source>
</evidence>